<sequence>MIWRRIRELLGGGAVEHDPDAIWLYVQCGRCGAPVAVRADRRYDLNPEEAGAGYVLIKEIMDDRCFQLMRAEVHLDEHYRVVERTIEGGRFLSPEEYHRLRGA</sequence>
<comment type="caution">
    <text evidence="1">The sequence shown here is derived from an EMBL/GenBank/DDBJ whole genome shotgun (WGS) entry which is preliminary data.</text>
</comment>
<dbReference type="Proteomes" id="UP000236642">
    <property type="component" value="Unassembled WGS sequence"/>
</dbReference>
<name>A0A2H5Y2Z5_9CHLR</name>
<dbReference type="EMBL" id="BEHY01000001">
    <property type="protein sequence ID" value="GBD07820.1"/>
    <property type="molecule type" value="Genomic_DNA"/>
</dbReference>
<evidence type="ECO:0000313" key="2">
    <source>
        <dbReference type="Proteomes" id="UP000236642"/>
    </source>
</evidence>
<protein>
    <submittedName>
        <fullName evidence="1">Uncharacterized protein</fullName>
    </submittedName>
</protein>
<evidence type="ECO:0000313" key="1">
    <source>
        <dbReference type="EMBL" id="GBD07820.1"/>
    </source>
</evidence>
<reference evidence="2" key="1">
    <citation type="submission" date="2017-09" db="EMBL/GenBank/DDBJ databases">
        <title>Metaegenomics of thermophilic ammonia-oxidizing enrichment culture.</title>
        <authorList>
            <person name="Kato S."/>
            <person name="Suzuki K."/>
        </authorList>
    </citation>
    <scope>NUCLEOTIDE SEQUENCE [LARGE SCALE GENOMIC DNA]</scope>
</reference>
<dbReference type="AlphaFoldDB" id="A0A2H5Y2Z5"/>
<proteinExistence type="predicted"/>
<gene>
    <name evidence="1" type="ORF">HRbin22_00046</name>
</gene>
<accession>A0A2H5Y2Z5</accession>
<organism evidence="1 2">
    <name type="scientific">Candidatus Thermoflexus japonica</name>
    <dbReference type="NCBI Taxonomy" id="2035417"/>
    <lineage>
        <taxon>Bacteria</taxon>
        <taxon>Bacillati</taxon>
        <taxon>Chloroflexota</taxon>
        <taxon>Thermoflexia</taxon>
        <taxon>Thermoflexales</taxon>
        <taxon>Thermoflexaceae</taxon>
        <taxon>Thermoflexus</taxon>
    </lineage>
</organism>